<sequence>MNPKQQQDLFKRYLNGTTSPEETAWVEKWYAAFDSSDTNTPEERFSSRAGEQMLSGIFKQIRKTRVIQLWQQVGRVAAAVLVIGLGIWGLFRDTYESPVPQYSYISSERGKRLKVLLPDSSTVWLNENTTLKYTQRNFGKEVREVWLEKGEAFFEVKRNEQVQFVVHTGPVTTRVLGTAFNIRKSNQLHDIQVSVTQGRVQVHGPEKVMGILAKGEELNYDLESGAIALRAVNPAYTAAWKLGRLEVVDASFEELSAAFYSLYNIRLTSGSAKLQNLSYTLTLDRRQTPEAAAAIIAAVHGLSHRNENGALVIY</sequence>
<comment type="caution">
    <text evidence="2">The sequence shown here is derived from an EMBL/GenBank/DDBJ whole genome shotgun (WGS) entry which is preliminary data.</text>
</comment>
<dbReference type="AlphaFoldDB" id="A0A2T5YHX6"/>
<dbReference type="EMBL" id="QBKI01000005">
    <property type="protein sequence ID" value="PTX18922.1"/>
    <property type="molecule type" value="Genomic_DNA"/>
</dbReference>
<evidence type="ECO:0000259" key="1">
    <source>
        <dbReference type="Pfam" id="PF04773"/>
    </source>
</evidence>
<reference evidence="2 3" key="1">
    <citation type="submission" date="2018-04" db="EMBL/GenBank/DDBJ databases">
        <title>Genomic Encyclopedia of Archaeal and Bacterial Type Strains, Phase II (KMG-II): from individual species to whole genera.</title>
        <authorList>
            <person name="Goeker M."/>
        </authorList>
    </citation>
    <scope>NUCLEOTIDE SEQUENCE [LARGE SCALE GENOMIC DNA]</scope>
    <source>
        <strain evidence="2 3">DSM 100162</strain>
    </source>
</reference>
<gene>
    <name evidence="2" type="ORF">C8N40_105214</name>
</gene>
<dbReference type="PANTHER" id="PTHR30273:SF2">
    <property type="entry name" value="PROTEIN FECR"/>
    <property type="match status" value="1"/>
</dbReference>
<evidence type="ECO:0000313" key="3">
    <source>
        <dbReference type="Proteomes" id="UP000244225"/>
    </source>
</evidence>
<dbReference type="PANTHER" id="PTHR30273">
    <property type="entry name" value="PERIPLASMIC SIGNAL SENSOR AND SIGMA FACTOR ACTIVATOR FECR-RELATED"/>
    <property type="match status" value="1"/>
</dbReference>
<dbReference type="OrthoDB" id="1452822at2"/>
<dbReference type="Proteomes" id="UP000244225">
    <property type="component" value="Unassembled WGS sequence"/>
</dbReference>
<organism evidence="2 3">
    <name type="scientific">Pontibacter mucosus</name>
    <dbReference type="NCBI Taxonomy" id="1649266"/>
    <lineage>
        <taxon>Bacteria</taxon>
        <taxon>Pseudomonadati</taxon>
        <taxon>Bacteroidota</taxon>
        <taxon>Cytophagia</taxon>
        <taxon>Cytophagales</taxon>
        <taxon>Hymenobacteraceae</taxon>
        <taxon>Pontibacter</taxon>
    </lineage>
</organism>
<name>A0A2T5YHX6_9BACT</name>
<dbReference type="InterPro" id="IPR006860">
    <property type="entry name" value="FecR"/>
</dbReference>
<dbReference type="Pfam" id="PF04773">
    <property type="entry name" value="FecR"/>
    <property type="match status" value="1"/>
</dbReference>
<evidence type="ECO:0000313" key="2">
    <source>
        <dbReference type="EMBL" id="PTX18922.1"/>
    </source>
</evidence>
<dbReference type="GO" id="GO:0016989">
    <property type="term" value="F:sigma factor antagonist activity"/>
    <property type="evidence" value="ECO:0007669"/>
    <property type="project" value="TreeGrafter"/>
</dbReference>
<dbReference type="Gene3D" id="2.60.120.1440">
    <property type="match status" value="1"/>
</dbReference>
<dbReference type="PIRSF" id="PIRSF018266">
    <property type="entry name" value="FecR"/>
    <property type="match status" value="1"/>
</dbReference>
<proteinExistence type="predicted"/>
<keyword evidence="3" id="KW-1185">Reference proteome</keyword>
<dbReference type="RefSeq" id="WP_108211958.1">
    <property type="nucleotide sequence ID" value="NZ_QBKI01000005.1"/>
</dbReference>
<accession>A0A2T5YHX6</accession>
<protein>
    <submittedName>
        <fullName evidence="2">FecR family protein</fullName>
    </submittedName>
</protein>
<dbReference type="InterPro" id="IPR012373">
    <property type="entry name" value="Ferrdict_sens_TM"/>
</dbReference>
<feature type="domain" description="FecR protein" evidence="1">
    <location>
        <begin position="105"/>
        <end position="201"/>
    </location>
</feature>